<dbReference type="PANTHER" id="PTHR45453:SF2">
    <property type="entry name" value="HISTIDINE KINASE"/>
    <property type="match status" value="1"/>
</dbReference>
<dbReference type="PANTHER" id="PTHR45453">
    <property type="entry name" value="PHOSPHATE REGULON SENSOR PROTEIN PHOR"/>
    <property type="match status" value="1"/>
</dbReference>
<dbReference type="InterPro" id="IPR005467">
    <property type="entry name" value="His_kinase_dom"/>
</dbReference>
<dbReference type="SUPFAM" id="SSF55874">
    <property type="entry name" value="ATPase domain of HSP90 chaperone/DNA topoisomerase II/histidine kinase"/>
    <property type="match status" value="1"/>
</dbReference>
<dbReference type="InterPro" id="IPR050351">
    <property type="entry name" value="BphY/WalK/GraS-like"/>
</dbReference>
<dbReference type="KEGG" id="jpo:G7058_07675"/>
<feature type="transmembrane region" description="Helical" evidence="11">
    <location>
        <begin position="12"/>
        <end position="33"/>
    </location>
</feature>
<dbReference type="GO" id="GO:0000155">
    <property type="term" value="F:phosphorelay sensor kinase activity"/>
    <property type="evidence" value="ECO:0007669"/>
    <property type="project" value="TreeGrafter"/>
</dbReference>
<dbReference type="GO" id="GO:0004721">
    <property type="term" value="F:phosphoprotein phosphatase activity"/>
    <property type="evidence" value="ECO:0007669"/>
    <property type="project" value="TreeGrafter"/>
</dbReference>
<dbReference type="AlphaFoldDB" id="A0A6G7WI24"/>
<evidence type="ECO:0000256" key="8">
    <source>
        <dbReference type="ARBA" id="ARBA00022989"/>
    </source>
</evidence>
<feature type="domain" description="Histidine kinase" evidence="12">
    <location>
        <begin position="127"/>
        <end position="327"/>
    </location>
</feature>
<comment type="subcellular location">
    <subcellularLocation>
        <location evidence="2">Cell membrane</location>
        <topology evidence="2">Multi-pass membrane protein</topology>
    </subcellularLocation>
</comment>
<evidence type="ECO:0000256" key="6">
    <source>
        <dbReference type="ARBA" id="ARBA00022692"/>
    </source>
</evidence>
<comment type="catalytic activity">
    <reaction evidence="1">
        <text>ATP + protein L-histidine = ADP + protein N-phospho-L-histidine.</text>
        <dbReference type="EC" id="2.7.13.3"/>
    </reaction>
</comment>
<accession>A0A6G7WI24</accession>
<dbReference type="GO" id="GO:0005886">
    <property type="term" value="C:plasma membrane"/>
    <property type="evidence" value="ECO:0007669"/>
    <property type="project" value="UniProtKB-SubCell"/>
</dbReference>
<evidence type="ECO:0000256" key="1">
    <source>
        <dbReference type="ARBA" id="ARBA00000085"/>
    </source>
</evidence>
<dbReference type="InterPro" id="IPR036890">
    <property type="entry name" value="HATPase_C_sf"/>
</dbReference>
<dbReference type="EMBL" id="CP049889">
    <property type="protein sequence ID" value="QIK51913.1"/>
    <property type="molecule type" value="Genomic_DNA"/>
</dbReference>
<evidence type="ECO:0000256" key="3">
    <source>
        <dbReference type="ARBA" id="ARBA00012438"/>
    </source>
</evidence>
<dbReference type="GO" id="GO:0016036">
    <property type="term" value="P:cellular response to phosphate starvation"/>
    <property type="evidence" value="ECO:0007669"/>
    <property type="project" value="TreeGrafter"/>
</dbReference>
<keyword evidence="5" id="KW-0808">Transferase</keyword>
<evidence type="ECO:0000256" key="2">
    <source>
        <dbReference type="ARBA" id="ARBA00004651"/>
    </source>
</evidence>
<keyword evidence="6 11" id="KW-0812">Transmembrane</keyword>
<keyword evidence="9" id="KW-0902">Two-component regulatory system</keyword>
<dbReference type="InterPro" id="IPR003594">
    <property type="entry name" value="HATPase_dom"/>
</dbReference>
<feature type="transmembrane region" description="Helical" evidence="11">
    <location>
        <begin position="39"/>
        <end position="60"/>
    </location>
</feature>
<proteinExistence type="predicted"/>
<dbReference type="Pfam" id="PF02518">
    <property type="entry name" value="HATPase_c"/>
    <property type="match status" value="1"/>
</dbReference>
<keyword evidence="14" id="KW-1185">Reference proteome</keyword>
<dbReference type="GeneID" id="94553159"/>
<dbReference type="Proteomes" id="UP000501830">
    <property type="component" value="Chromosome"/>
</dbReference>
<reference evidence="13 14" key="1">
    <citation type="journal article" date="2017" name="Int. J. Syst. Evol. Microbiol.">
        <title>Jeotgalibaca porci sp. nov. and Jeotgalibaca arthritidis sp. nov., isolated from pigs, and emended description of the genus Jeotgalibaca.</title>
        <authorList>
            <person name="Zamora L."/>
            <person name="Perez-Sancho M."/>
            <person name="Dominguez L."/>
            <person name="Fernandez-Garayzabal J.F."/>
            <person name="Vela A.I."/>
        </authorList>
    </citation>
    <scope>NUCLEOTIDE SEQUENCE [LARGE SCALE GENOMIC DNA]</scope>
    <source>
        <strain evidence="13 14">CCUG 69148</strain>
    </source>
</reference>
<sequence length="327" mass="37573">MKRFFQHLYDARVWIISQFILTAFFIFLAWLAYPETFTVLILVMVLMSGLLLLVPIGYLMRKEKVVQKAFRIFLAEPELENEQYLARFVSKSNSKLIQQLGETLREKEDRLTQQNLEVSDYETYIEEWVHEIKKPLSLLTLILDNRSDEMSALVRQRTTHARNEIQNDVEKILYFSRLRTVHRDYLFERVALRAVFEEAIAENASLIAESDLTISIEGNDISVTSDRRSLLFILAQLIHNSAKYAGKGAHLSVRIEEKEAIIVTFHDNGPGISARDLPFIFDKGFTGGRAKATGMGLYLAQRIATDLNIQLVAETEEGLRMSLVIPK</sequence>
<dbReference type="RefSeq" id="WP_166062974.1">
    <property type="nucleotide sequence ID" value="NZ_CP049889.1"/>
</dbReference>
<evidence type="ECO:0000256" key="7">
    <source>
        <dbReference type="ARBA" id="ARBA00022777"/>
    </source>
</evidence>
<keyword evidence="7 13" id="KW-0418">Kinase</keyword>
<evidence type="ECO:0000313" key="13">
    <source>
        <dbReference type="EMBL" id="QIK51913.1"/>
    </source>
</evidence>
<keyword evidence="4" id="KW-1003">Cell membrane</keyword>
<keyword evidence="8 11" id="KW-1133">Transmembrane helix</keyword>
<dbReference type="Gene3D" id="3.30.565.10">
    <property type="entry name" value="Histidine kinase-like ATPase, C-terminal domain"/>
    <property type="match status" value="1"/>
</dbReference>
<organism evidence="13 14">
    <name type="scientific">Jeotgalibaca porci</name>
    <dbReference type="NCBI Taxonomy" id="1868793"/>
    <lineage>
        <taxon>Bacteria</taxon>
        <taxon>Bacillati</taxon>
        <taxon>Bacillota</taxon>
        <taxon>Bacilli</taxon>
        <taxon>Lactobacillales</taxon>
        <taxon>Carnobacteriaceae</taxon>
        <taxon>Jeotgalibaca</taxon>
    </lineage>
</organism>
<keyword evidence="10 11" id="KW-0472">Membrane</keyword>
<evidence type="ECO:0000259" key="12">
    <source>
        <dbReference type="PROSITE" id="PS50109"/>
    </source>
</evidence>
<evidence type="ECO:0000256" key="4">
    <source>
        <dbReference type="ARBA" id="ARBA00022475"/>
    </source>
</evidence>
<dbReference type="SMART" id="SM00387">
    <property type="entry name" value="HATPase_c"/>
    <property type="match status" value="1"/>
</dbReference>
<dbReference type="EC" id="2.7.13.3" evidence="3"/>
<evidence type="ECO:0000256" key="11">
    <source>
        <dbReference type="SAM" id="Phobius"/>
    </source>
</evidence>
<dbReference type="PROSITE" id="PS50109">
    <property type="entry name" value="HIS_KIN"/>
    <property type="match status" value="1"/>
</dbReference>
<evidence type="ECO:0000313" key="14">
    <source>
        <dbReference type="Proteomes" id="UP000501830"/>
    </source>
</evidence>
<evidence type="ECO:0000256" key="10">
    <source>
        <dbReference type="ARBA" id="ARBA00023136"/>
    </source>
</evidence>
<evidence type="ECO:0000256" key="5">
    <source>
        <dbReference type="ARBA" id="ARBA00022679"/>
    </source>
</evidence>
<evidence type="ECO:0000256" key="9">
    <source>
        <dbReference type="ARBA" id="ARBA00023012"/>
    </source>
</evidence>
<gene>
    <name evidence="13" type="ORF">G7058_07675</name>
</gene>
<name>A0A6G7WI24_9LACT</name>
<protein>
    <recommendedName>
        <fullName evidence="3">histidine kinase</fullName>
        <ecNumber evidence="3">2.7.13.3</ecNumber>
    </recommendedName>
</protein>